<keyword evidence="3" id="KW-1185">Reference proteome</keyword>
<protein>
    <submittedName>
        <fullName evidence="2">Uncharacterized protein</fullName>
    </submittedName>
</protein>
<dbReference type="EMBL" id="CT573213">
    <property type="protein sequence ID" value="CAL29817.1"/>
    <property type="molecule type" value="Genomic_DNA"/>
</dbReference>
<evidence type="ECO:0000313" key="2">
    <source>
        <dbReference type="EMBL" id="CAL29817.1"/>
    </source>
</evidence>
<reference evidence="2 3" key="1">
    <citation type="journal article" date="2007" name="Genome Res.">
        <title>Genome characteristics of facultatively symbiotic Frankia sp. strains reflect host range and host plant biogeography.</title>
        <authorList>
            <person name="Normand P."/>
            <person name="Lapierre P."/>
            <person name="Tisa L.S."/>
            <person name="Gogarten J.P."/>
            <person name="Alloisio N."/>
            <person name="Bagnarol E."/>
            <person name="Bassi C.A."/>
            <person name="Berry A.M."/>
            <person name="Bickhart D.M."/>
            <person name="Choisne N."/>
            <person name="Couloux A."/>
            <person name="Cournoyer B."/>
            <person name="Cruveiller S."/>
            <person name="Daubin V."/>
            <person name="Demange N."/>
            <person name="Francino M.P."/>
            <person name="Goltsman E."/>
            <person name="Huang Y."/>
            <person name="Kopp O.R."/>
            <person name="Labarre L."/>
            <person name="Lapidus A."/>
            <person name="Lavire C."/>
            <person name="Marechal J."/>
            <person name="Martinez M."/>
            <person name="Mastronunzio J.E."/>
            <person name="Mullin B.C."/>
            <person name="Niemann J."/>
            <person name="Pujic P."/>
            <person name="Rawnsley T."/>
            <person name="Rouy Z."/>
            <person name="Schenowitz C."/>
            <person name="Sellstedt A."/>
            <person name="Tavares F."/>
            <person name="Tomkins J.P."/>
            <person name="Vallenet D."/>
            <person name="Valverde C."/>
            <person name="Wall L.G."/>
            <person name="Wang Y."/>
            <person name="Medigue C."/>
            <person name="Benson D.R."/>
        </authorList>
    </citation>
    <scope>NUCLEOTIDE SEQUENCE [LARGE SCALE GENOMIC DNA]</scope>
    <source>
        <strain evidence="3">DSM 45986 / CECT 9034 / ACN14a</strain>
    </source>
</reference>
<name>Q0RAM9_FRAAA</name>
<organism evidence="2 3">
    <name type="scientific">Frankia alni (strain DSM 45986 / CECT 9034 / ACN14a)</name>
    <dbReference type="NCBI Taxonomy" id="326424"/>
    <lineage>
        <taxon>Bacteria</taxon>
        <taxon>Bacillati</taxon>
        <taxon>Actinomycetota</taxon>
        <taxon>Actinomycetes</taxon>
        <taxon>Frankiales</taxon>
        <taxon>Frankiaceae</taxon>
        <taxon>Frankia</taxon>
    </lineage>
</organism>
<accession>Q0RAM9</accession>
<feature type="region of interest" description="Disordered" evidence="1">
    <location>
        <begin position="45"/>
        <end position="67"/>
    </location>
</feature>
<evidence type="ECO:0000256" key="1">
    <source>
        <dbReference type="SAM" id="MobiDB-lite"/>
    </source>
</evidence>
<sequence length="67" mass="7099">MIGCVIPVALAPAGVPLMFPNLTGLGNVVGCFLVACSPKLHNKELRGPDGWPGRRRTANQEWSGTAR</sequence>
<dbReference type="Proteomes" id="UP000000657">
    <property type="component" value="Chromosome"/>
</dbReference>
<dbReference type="HOGENOM" id="CLU_2806193_0_0_11"/>
<proteinExistence type="predicted"/>
<gene>
    <name evidence="2" type="ordered locus">FRAAL0348</name>
</gene>
<dbReference type="STRING" id="326424.FRAAL0348"/>
<dbReference type="AlphaFoldDB" id="Q0RAM9"/>
<dbReference type="KEGG" id="fal:FRAAL0348"/>
<evidence type="ECO:0000313" key="3">
    <source>
        <dbReference type="Proteomes" id="UP000000657"/>
    </source>
</evidence>